<feature type="chain" id="PRO_5026045721" description="beta-glucosidase" evidence="7">
    <location>
        <begin position="22"/>
        <end position="663"/>
    </location>
</feature>
<evidence type="ECO:0000256" key="7">
    <source>
        <dbReference type="SAM" id="SignalP"/>
    </source>
</evidence>
<comment type="caution">
    <text evidence="10">The sequence shown here is derived from an EMBL/GenBank/DDBJ whole genome shotgun (WGS) entry which is preliminary data.</text>
</comment>
<dbReference type="SUPFAM" id="SSF52279">
    <property type="entry name" value="Beta-D-glucan exohydrolase, C-terminal domain"/>
    <property type="match status" value="1"/>
</dbReference>
<dbReference type="Pfam" id="PF01915">
    <property type="entry name" value="Glyco_hydro_3_C"/>
    <property type="match status" value="1"/>
</dbReference>
<reference evidence="10 11" key="1">
    <citation type="submission" date="2019-11" db="EMBL/GenBank/DDBJ databases">
        <title>Novel species isolated from a subtropical stream in China.</title>
        <authorList>
            <person name="Lu H."/>
        </authorList>
    </citation>
    <scope>NUCLEOTIDE SEQUENCE [LARGE SCALE GENOMIC DNA]</scope>
    <source>
        <strain evidence="10 11">FT80W</strain>
    </source>
</reference>
<evidence type="ECO:0000256" key="4">
    <source>
        <dbReference type="ARBA" id="ARBA00022729"/>
    </source>
</evidence>
<keyword evidence="4 7" id="KW-0732">Signal</keyword>
<organism evidence="10 11">
    <name type="scientific">Duganella guangzhouensis</name>
    <dbReference type="NCBI Taxonomy" id="2666084"/>
    <lineage>
        <taxon>Bacteria</taxon>
        <taxon>Pseudomonadati</taxon>
        <taxon>Pseudomonadota</taxon>
        <taxon>Betaproteobacteria</taxon>
        <taxon>Burkholderiales</taxon>
        <taxon>Oxalobacteraceae</taxon>
        <taxon>Telluria group</taxon>
        <taxon>Duganella</taxon>
    </lineage>
</organism>
<sequence>MKHLFTFPALLCGAAALAAVAAPVQPQLAHGAIPLLTVNGLQFRDLNRNGKLDPYEDWRLPAATRAASLAAALSLEEQAGLMMHGTLVLAQNSNAVDEQAMSGLIQQRYINTFISRQQGDAATLANTYNQLQQLAETTRWAIPVSLSTDPRNHFQHVVGQSVTSGGFSQWPEPLGLAAINDAALTRRFGDIARQEYLAVGFTQALSPQADLATEPRWSRIFSTFGEDADIVKSQVRAYVAGFQHGERGLAPGSVAAVVKHWAGYGAAKDGWDSHNPYGKFMTFPSKNFAYHLKPFDGAFAAQAASIMPTYSQPDGVVQINGITLDQVGGGYSKALLTDLLRNKKKFKGVVLSDWAITNDCKGPCLDGAPEGVTPLAFFPQFGTPWGVEDLDKQARFAKGVMAGIDQFGGTEESQYLVQAVRSGAVPAARLQESVRRILLQKFQQGLFENPYVDVAAAKATLGKPEFSAAALDAQRRSLVLLQNRNALLPLSGAKRRVYLHGIDPAIAAGYGFTVVDTPEQAELAIIRAATPFEPLHPRYIFGTLTHEGTLAYADGNADYEAIKRASAVVPTIVTVNLERPAILTNVVDKTAAVLANFGISDAALFDVLTGKAAPQGRLPVELPSSMEAVLNQRSDLPHDSVKPLFPFGFGLRYALAARHPESK</sequence>
<keyword evidence="11" id="KW-1185">Reference proteome</keyword>
<dbReference type="Gene3D" id="3.40.50.1700">
    <property type="entry name" value="Glycoside hydrolase family 3 C-terminal domain"/>
    <property type="match status" value="1"/>
</dbReference>
<dbReference type="InterPro" id="IPR017853">
    <property type="entry name" value="GH"/>
</dbReference>
<dbReference type="EMBL" id="WKJK01000009">
    <property type="protein sequence ID" value="MRW92063.1"/>
    <property type="molecule type" value="Genomic_DNA"/>
</dbReference>
<dbReference type="GO" id="GO:0008422">
    <property type="term" value="F:beta-glucosidase activity"/>
    <property type="evidence" value="ECO:0007669"/>
    <property type="project" value="UniProtKB-EC"/>
</dbReference>
<dbReference type="Gene3D" id="3.20.20.300">
    <property type="entry name" value="Glycoside hydrolase, family 3, N-terminal domain"/>
    <property type="match status" value="1"/>
</dbReference>
<protein>
    <recommendedName>
        <fullName evidence="3">beta-glucosidase</fullName>
        <ecNumber evidence="3">3.2.1.21</ecNumber>
    </recommendedName>
</protein>
<dbReference type="Pfam" id="PF00933">
    <property type="entry name" value="Glyco_hydro_3"/>
    <property type="match status" value="1"/>
</dbReference>
<evidence type="ECO:0000313" key="10">
    <source>
        <dbReference type="EMBL" id="MRW92063.1"/>
    </source>
</evidence>
<keyword evidence="6" id="KW-0326">Glycosidase</keyword>
<comment type="similarity">
    <text evidence="2">Belongs to the glycosyl hydrolase 3 family.</text>
</comment>
<dbReference type="Proteomes" id="UP000433309">
    <property type="component" value="Unassembled WGS sequence"/>
</dbReference>
<name>A0A6I2L2D9_9BURK</name>
<evidence type="ECO:0000313" key="11">
    <source>
        <dbReference type="Proteomes" id="UP000433309"/>
    </source>
</evidence>
<comment type="catalytic activity">
    <reaction evidence="1">
        <text>Hydrolysis of terminal, non-reducing beta-D-glucosyl residues with release of beta-D-glucose.</text>
        <dbReference type="EC" id="3.2.1.21"/>
    </reaction>
</comment>
<feature type="signal peptide" evidence="7">
    <location>
        <begin position="1"/>
        <end position="21"/>
    </location>
</feature>
<dbReference type="AlphaFoldDB" id="A0A6I2L2D9"/>
<dbReference type="RefSeq" id="WP_154379070.1">
    <property type="nucleotide sequence ID" value="NZ_WKJK01000009.1"/>
</dbReference>
<evidence type="ECO:0000256" key="2">
    <source>
        <dbReference type="ARBA" id="ARBA00005336"/>
    </source>
</evidence>
<dbReference type="InterPro" id="IPR001764">
    <property type="entry name" value="Glyco_hydro_3_N"/>
</dbReference>
<dbReference type="PANTHER" id="PTHR30620">
    <property type="entry name" value="PERIPLASMIC BETA-GLUCOSIDASE-RELATED"/>
    <property type="match status" value="1"/>
</dbReference>
<keyword evidence="5 10" id="KW-0378">Hydrolase</keyword>
<dbReference type="EC" id="3.2.1.21" evidence="3"/>
<dbReference type="SUPFAM" id="SSF51445">
    <property type="entry name" value="(Trans)glycosidases"/>
    <property type="match status" value="1"/>
</dbReference>
<evidence type="ECO:0000256" key="6">
    <source>
        <dbReference type="ARBA" id="ARBA00023295"/>
    </source>
</evidence>
<accession>A0A6I2L2D9</accession>
<dbReference type="InterPro" id="IPR002772">
    <property type="entry name" value="Glyco_hydro_3_C"/>
</dbReference>
<evidence type="ECO:0000256" key="3">
    <source>
        <dbReference type="ARBA" id="ARBA00012744"/>
    </source>
</evidence>
<dbReference type="InterPro" id="IPR036881">
    <property type="entry name" value="Glyco_hydro_3_C_sf"/>
</dbReference>
<feature type="domain" description="Glycoside hydrolase family 3 C-terminal" evidence="9">
    <location>
        <begin position="561"/>
        <end position="653"/>
    </location>
</feature>
<evidence type="ECO:0000259" key="8">
    <source>
        <dbReference type="Pfam" id="PF00933"/>
    </source>
</evidence>
<feature type="domain" description="Glycoside hydrolase family 3 N-terminal" evidence="8">
    <location>
        <begin position="111"/>
        <end position="438"/>
    </location>
</feature>
<dbReference type="InterPro" id="IPR036962">
    <property type="entry name" value="Glyco_hydro_3_N_sf"/>
</dbReference>
<proteinExistence type="inferred from homology"/>
<evidence type="ECO:0000256" key="1">
    <source>
        <dbReference type="ARBA" id="ARBA00000448"/>
    </source>
</evidence>
<evidence type="ECO:0000259" key="9">
    <source>
        <dbReference type="Pfam" id="PF01915"/>
    </source>
</evidence>
<dbReference type="GO" id="GO:0009251">
    <property type="term" value="P:glucan catabolic process"/>
    <property type="evidence" value="ECO:0007669"/>
    <property type="project" value="TreeGrafter"/>
</dbReference>
<dbReference type="PANTHER" id="PTHR30620:SF16">
    <property type="entry name" value="LYSOSOMAL BETA GLUCOSIDASE"/>
    <property type="match status" value="1"/>
</dbReference>
<gene>
    <name evidence="10" type="ORF">GJ699_18880</name>
</gene>
<dbReference type="PRINTS" id="PR00133">
    <property type="entry name" value="GLHYDRLASE3"/>
</dbReference>
<evidence type="ECO:0000256" key="5">
    <source>
        <dbReference type="ARBA" id="ARBA00022801"/>
    </source>
</evidence>
<dbReference type="InterPro" id="IPR051915">
    <property type="entry name" value="Cellulose_Degrad_GH3"/>
</dbReference>